<dbReference type="AlphaFoldDB" id="A0A2B7YDP5"/>
<sequence>MRPELVTKWRERLPAPFNKPSAVRKRAASLCDCDRKTPARDLPFPWRGEQNRSRRNSATGAVEGSDRCINWLRYMRNGAQENRQSKVDACIEKLRDIIPEDEPICSSLPLTESQGRTPGKVMDENSSIDSSLQHPTAEEIAALVSECFPTVESTPVVITEFSETFLHSSHYTLEEVLVSKCLLNPPLFPTTVRWVFVEYYKIGTFWGSDERCFQWGTDPALFEKSPVIMLQDCMADLDKAAGRAPLEGEKLEGYKRIGKYYREDPGCPEFLGLRVSPANWLGDEKYQLLLKYFRRHPAALPAMTSRKDNDLMYGLQYLKGREDLRESTCSSKDGYREIVQKLRDDGENLLGGWDDHVERLEFYRPGEHVAPIIVNKAKAVANRLKLKDDPLRKFSDTALLYYTLARVSIENDEMMQDGPERALNKLFASMKLKHGTDNTHVKMIFSLQQAVLDGLEYLEENKRELPIWGIPPFPNHRVQFHPEHTPTKRLQKAITEEMDLVDDGFQTIIGHWRSLKDKVARHLDIMIQFRVLEQQELAVKQRDLAVEQQNLATIEAKNSRLQSRSIFLFTAITIIFLPLSFFTSYFGMNFTDIRDTKHSSRFFWRISGPISACIILGIFITARCIQLRKDDDIEEVTSSNAAGDGDDIEAARHTEEEQKFWRKARAKERRFWMIIWKRLWKLKLS</sequence>
<evidence type="ECO:0000313" key="7">
    <source>
        <dbReference type="EMBL" id="PGH19656.1"/>
    </source>
</evidence>
<comment type="subcellular location">
    <subcellularLocation>
        <location evidence="1">Cell membrane</location>
        <topology evidence="1">Multi-pass membrane protein</topology>
    </subcellularLocation>
</comment>
<dbReference type="InterPro" id="IPR045863">
    <property type="entry name" value="CorA_TM1_TM2"/>
</dbReference>
<evidence type="ECO:0000256" key="2">
    <source>
        <dbReference type="ARBA" id="ARBA00022692"/>
    </source>
</evidence>
<proteinExistence type="predicted"/>
<evidence type="ECO:0000256" key="6">
    <source>
        <dbReference type="SAM" id="Phobius"/>
    </source>
</evidence>
<keyword evidence="8" id="KW-1185">Reference proteome</keyword>
<dbReference type="PANTHER" id="PTHR46494:SF1">
    <property type="entry name" value="CORA FAMILY METAL ION TRANSPORTER (EUROFUNG)"/>
    <property type="match status" value="1"/>
</dbReference>
<dbReference type="Pfam" id="PF01544">
    <property type="entry name" value="CorA"/>
    <property type="match status" value="1"/>
</dbReference>
<feature type="region of interest" description="Disordered" evidence="5">
    <location>
        <begin position="108"/>
        <end position="128"/>
    </location>
</feature>
<name>A0A2B7YDP5_POLH7</name>
<evidence type="ECO:0000256" key="3">
    <source>
        <dbReference type="ARBA" id="ARBA00022989"/>
    </source>
</evidence>
<comment type="caution">
    <text evidence="7">The sequence shown here is derived from an EMBL/GenBank/DDBJ whole genome shotgun (WGS) entry which is preliminary data.</text>
</comment>
<accession>A0A2B7YDP5</accession>
<feature type="transmembrane region" description="Helical" evidence="6">
    <location>
        <begin position="602"/>
        <end position="622"/>
    </location>
</feature>
<evidence type="ECO:0000256" key="4">
    <source>
        <dbReference type="ARBA" id="ARBA00023136"/>
    </source>
</evidence>
<keyword evidence="2 6" id="KW-0812">Transmembrane</keyword>
<dbReference type="STRING" id="1447883.A0A2B7YDP5"/>
<organism evidence="7 8">
    <name type="scientific">Polytolypa hystricis (strain UAMH7299)</name>
    <dbReference type="NCBI Taxonomy" id="1447883"/>
    <lineage>
        <taxon>Eukaryota</taxon>
        <taxon>Fungi</taxon>
        <taxon>Dikarya</taxon>
        <taxon>Ascomycota</taxon>
        <taxon>Pezizomycotina</taxon>
        <taxon>Eurotiomycetes</taxon>
        <taxon>Eurotiomycetidae</taxon>
        <taxon>Onygenales</taxon>
        <taxon>Onygenales incertae sedis</taxon>
        <taxon>Polytolypa</taxon>
    </lineage>
</organism>
<gene>
    <name evidence="7" type="ORF">AJ80_03811</name>
</gene>
<reference evidence="7 8" key="1">
    <citation type="submission" date="2017-10" db="EMBL/GenBank/DDBJ databases">
        <title>Comparative genomics in systemic dimorphic fungi from Ajellomycetaceae.</title>
        <authorList>
            <person name="Munoz J.F."/>
            <person name="Mcewen J.G."/>
            <person name="Clay O.K."/>
            <person name="Cuomo C.A."/>
        </authorList>
    </citation>
    <scope>NUCLEOTIDE SEQUENCE [LARGE SCALE GENOMIC DNA]</scope>
    <source>
        <strain evidence="7 8">UAMH7299</strain>
    </source>
</reference>
<dbReference type="PANTHER" id="PTHR46494">
    <property type="entry name" value="CORA FAMILY METAL ION TRANSPORTER (EUROFUNG)"/>
    <property type="match status" value="1"/>
</dbReference>
<dbReference type="GO" id="GO:0050897">
    <property type="term" value="F:cobalt ion binding"/>
    <property type="evidence" value="ECO:0007669"/>
    <property type="project" value="TreeGrafter"/>
</dbReference>
<dbReference type="SUPFAM" id="SSF144083">
    <property type="entry name" value="Magnesium transport protein CorA, transmembrane region"/>
    <property type="match status" value="1"/>
</dbReference>
<evidence type="ECO:0000313" key="8">
    <source>
        <dbReference type="Proteomes" id="UP000224634"/>
    </source>
</evidence>
<dbReference type="GO" id="GO:0000287">
    <property type="term" value="F:magnesium ion binding"/>
    <property type="evidence" value="ECO:0007669"/>
    <property type="project" value="TreeGrafter"/>
</dbReference>
<feature type="transmembrane region" description="Helical" evidence="6">
    <location>
        <begin position="566"/>
        <end position="587"/>
    </location>
</feature>
<dbReference type="Gene3D" id="1.20.58.340">
    <property type="entry name" value="Magnesium transport protein CorA, transmembrane region"/>
    <property type="match status" value="1"/>
</dbReference>
<dbReference type="GO" id="GO:0005886">
    <property type="term" value="C:plasma membrane"/>
    <property type="evidence" value="ECO:0007669"/>
    <property type="project" value="UniProtKB-SubCell"/>
</dbReference>
<protein>
    <submittedName>
        <fullName evidence="7">Uncharacterized protein</fullName>
    </submittedName>
</protein>
<dbReference type="OrthoDB" id="5430750at2759"/>
<keyword evidence="4 6" id="KW-0472">Membrane</keyword>
<evidence type="ECO:0000256" key="5">
    <source>
        <dbReference type="SAM" id="MobiDB-lite"/>
    </source>
</evidence>
<dbReference type="Proteomes" id="UP000224634">
    <property type="component" value="Unassembled WGS sequence"/>
</dbReference>
<dbReference type="GO" id="GO:0015095">
    <property type="term" value="F:magnesium ion transmembrane transporter activity"/>
    <property type="evidence" value="ECO:0007669"/>
    <property type="project" value="TreeGrafter"/>
</dbReference>
<evidence type="ECO:0000256" key="1">
    <source>
        <dbReference type="ARBA" id="ARBA00004651"/>
    </source>
</evidence>
<keyword evidence="3 6" id="KW-1133">Transmembrane helix</keyword>
<dbReference type="GO" id="GO:0015087">
    <property type="term" value="F:cobalt ion transmembrane transporter activity"/>
    <property type="evidence" value="ECO:0007669"/>
    <property type="project" value="TreeGrafter"/>
</dbReference>
<dbReference type="InterPro" id="IPR002523">
    <property type="entry name" value="MgTranspt_CorA/ZnTranspt_ZntB"/>
</dbReference>
<dbReference type="EMBL" id="PDNA01000045">
    <property type="protein sequence ID" value="PGH19656.1"/>
    <property type="molecule type" value="Genomic_DNA"/>
</dbReference>